<reference evidence="6 7" key="1">
    <citation type="submission" date="2020-12" db="EMBL/GenBank/DDBJ databases">
        <title>Draft genome sequence of the commensal strain Corynebacterium tuberculostearicum MFP09/CIP 102622 isolated from human skin.</title>
        <authorList>
            <person name="Boukerb A.M."/>
            <person name="Janvier X."/>
            <person name="Feuilloley M.G.J."/>
            <person name="Groboillot A."/>
        </authorList>
    </citation>
    <scope>NUCLEOTIDE SEQUENCE [LARGE SCALE GENOMIC DNA]</scope>
    <source>
        <strain evidence="6 7">CIP 102622</strain>
    </source>
</reference>
<feature type="region of interest" description="Disordered" evidence="4">
    <location>
        <begin position="268"/>
        <end position="299"/>
    </location>
</feature>
<feature type="compositionally biased region" description="Basic and acidic residues" evidence="4">
    <location>
        <begin position="280"/>
        <end position="290"/>
    </location>
</feature>
<dbReference type="Pfam" id="PF00005">
    <property type="entry name" value="ABC_tran"/>
    <property type="match status" value="2"/>
</dbReference>
<evidence type="ECO:0000256" key="3">
    <source>
        <dbReference type="ARBA" id="ARBA00022840"/>
    </source>
</evidence>
<keyword evidence="1" id="KW-0677">Repeat</keyword>
<dbReference type="AlphaFoldDB" id="A0A8I1L935"/>
<dbReference type="PROSITE" id="PS00211">
    <property type="entry name" value="ABC_TRANSPORTER_1"/>
    <property type="match status" value="1"/>
</dbReference>
<dbReference type="PANTHER" id="PTHR19211:SF6">
    <property type="entry name" value="BLL7188 PROTEIN"/>
    <property type="match status" value="1"/>
</dbReference>
<dbReference type="InterPro" id="IPR017871">
    <property type="entry name" value="ABC_transporter-like_CS"/>
</dbReference>
<evidence type="ECO:0000256" key="2">
    <source>
        <dbReference type="ARBA" id="ARBA00022741"/>
    </source>
</evidence>
<evidence type="ECO:0000259" key="5">
    <source>
        <dbReference type="PROSITE" id="PS50893"/>
    </source>
</evidence>
<dbReference type="InterPro" id="IPR003593">
    <property type="entry name" value="AAA+_ATPase"/>
</dbReference>
<dbReference type="EMBL" id="JAEHFL010000008">
    <property type="protein sequence ID" value="MBK3428228.1"/>
    <property type="molecule type" value="Genomic_DNA"/>
</dbReference>
<dbReference type="GO" id="GO:0016887">
    <property type="term" value="F:ATP hydrolysis activity"/>
    <property type="evidence" value="ECO:0007669"/>
    <property type="project" value="InterPro"/>
</dbReference>
<dbReference type="SMART" id="SM00382">
    <property type="entry name" value="AAA"/>
    <property type="match status" value="2"/>
</dbReference>
<sequence>MPILLNDLSLVWPDGTTCFSGLNGAFSGPLTALIGDNGAGKTSLLNVILGKILPTAGTVEKPESIAYLPQDLAWNENDVVADIFGVTQVLTAISAVEAGEYEPELYELIGEQWDVGERIAAALSAAGLDIPLDRPIKSLSGGEAVRVALVAVFLSEPDFIILDEPTNNLDGTAKKHLKDMLVNAAAPVLVVSHDKDLLDVVSEVAELRDGNLRFFQGNYSDYLATINAEQEVAQKAVSTAKATYKQQLREQQAMQTRIARDARRGKKFAESKRKPGMTMKLDKQRSEKTASRRAQIHSGAVEAAQRSLARAERNIRDDDSVYIELPQTELPEGKRVISIPGLTIVGPERVRLSGPNGSGKTTLLNRINSGEAGYVIGNSGYLRQRIGLDPSLSVWDVVTNANPREDPQFIRDQLAQLLFQSDSVHALTGTLSGGERFRAEFARVLLADPAPQLLMLDEPTNNIDISTVDWLVSVLKNYRGALLVVSHDEDFCSRIKLTRQVSIEDIG</sequence>
<dbReference type="InterPro" id="IPR050611">
    <property type="entry name" value="ABCF"/>
</dbReference>
<keyword evidence="3 6" id="KW-0067">ATP-binding</keyword>
<keyword evidence="7" id="KW-1185">Reference proteome</keyword>
<dbReference type="InterPro" id="IPR003439">
    <property type="entry name" value="ABC_transporter-like_ATP-bd"/>
</dbReference>
<dbReference type="SUPFAM" id="SSF52540">
    <property type="entry name" value="P-loop containing nucleoside triphosphate hydrolases"/>
    <property type="match status" value="2"/>
</dbReference>
<dbReference type="InterPro" id="IPR027417">
    <property type="entry name" value="P-loop_NTPase"/>
</dbReference>
<organism evidence="6 7">
    <name type="scientific">Corynebacterium tuberculostearicum</name>
    <dbReference type="NCBI Taxonomy" id="38304"/>
    <lineage>
        <taxon>Bacteria</taxon>
        <taxon>Bacillati</taxon>
        <taxon>Actinomycetota</taxon>
        <taxon>Actinomycetes</taxon>
        <taxon>Mycobacteriales</taxon>
        <taxon>Corynebacteriaceae</taxon>
        <taxon>Corynebacterium</taxon>
    </lineage>
</organism>
<protein>
    <submittedName>
        <fullName evidence="6">ABC-F family ATP-binding cassette domain-containing protein</fullName>
    </submittedName>
</protein>
<evidence type="ECO:0000256" key="4">
    <source>
        <dbReference type="SAM" id="MobiDB-lite"/>
    </source>
</evidence>
<dbReference type="PROSITE" id="PS50893">
    <property type="entry name" value="ABC_TRANSPORTER_2"/>
    <property type="match status" value="1"/>
</dbReference>
<feature type="domain" description="ABC transporter" evidence="5">
    <location>
        <begin position="3"/>
        <end position="234"/>
    </location>
</feature>
<dbReference type="Proteomes" id="UP000603369">
    <property type="component" value="Unassembled WGS sequence"/>
</dbReference>
<proteinExistence type="predicted"/>
<name>A0A8I1L935_9CORY</name>
<gene>
    <name evidence="6" type="ORF">JDP02_06830</name>
</gene>
<evidence type="ECO:0000256" key="1">
    <source>
        <dbReference type="ARBA" id="ARBA00022737"/>
    </source>
</evidence>
<dbReference type="PANTHER" id="PTHR19211">
    <property type="entry name" value="ATP-BINDING TRANSPORT PROTEIN-RELATED"/>
    <property type="match status" value="1"/>
</dbReference>
<keyword evidence="2" id="KW-0547">Nucleotide-binding</keyword>
<evidence type="ECO:0000313" key="6">
    <source>
        <dbReference type="EMBL" id="MBK3428228.1"/>
    </source>
</evidence>
<evidence type="ECO:0000313" key="7">
    <source>
        <dbReference type="Proteomes" id="UP000603369"/>
    </source>
</evidence>
<dbReference type="Gene3D" id="3.40.50.300">
    <property type="entry name" value="P-loop containing nucleotide triphosphate hydrolases"/>
    <property type="match status" value="2"/>
</dbReference>
<dbReference type="GO" id="GO:0005524">
    <property type="term" value="F:ATP binding"/>
    <property type="evidence" value="ECO:0007669"/>
    <property type="project" value="UniProtKB-KW"/>
</dbReference>
<comment type="caution">
    <text evidence="6">The sequence shown here is derived from an EMBL/GenBank/DDBJ whole genome shotgun (WGS) entry which is preliminary data.</text>
</comment>
<dbReference type="RefSeq" id="WP_150850432.1">
    <property type="nucleotide sequence ID" value="NZ_JAEHFL010000008.1"/>
</dbReference>
<accession>A0A8I1L935</accession>